<dbReference type="InterPro" id="IPR029068">
    <property type="entry name" value="Glyas_Bleomycin-R_OHBP_Dase"/>
</dbReference>
<dbReference type="InterPro" id="IPR004360">
    <property type="entry name" value="Glyas_Fos-R_dOase_dom"/>
</dbReference>
<comment type="caution">
    <text evidence="2">The sequence shown here is derived from an EMBL/GenBank/DDBJ whole genome shotgun (WGS) entry which is preliminary data.</text>
</comment>
<dbReference type="EMBL" id="JBHUOQ010000004">
    <property type="protein sequence ID" value="MFD2831196.1"/>
    <property type="molecule type" value="Genomic_DNA"/>
</dbReference>
<dbReference type="Pfam" id="PF00903">
    <property type="entry name" value="Glyoxalase"/>
    <property type="match status" value="2"/>
</dbReference>
<sequence length="307" mass="35326">MNITGHHHISIYTKNAQENKSFYTDVLGLRLVEKSVNQDNPGMYHLFYGDETGTPGTLVTFFEIPTIGKNRPGTDAVSQISLLVPNQSALDYFQDRLEKENIPVYKTHYLNQNAITFQDPDGLKILLISNADYHTPAAWRKNPYSNVPENYQIMGLGPVEITVKDQAPTVTFLQDILGYHLRDSEETIFTLDDDSLYSDLVIIENQNETARPGRGFVHHIALNTPSDDDLNEVRRRINHEFGEYLRVIDRYFFKSLYFRHNKIMFEFATESPGFTVDTLVKDLGKSLNLPDFLEHKRAEIESRLHKI</sequence>
<dbReference type="Gene3D" id="3.10.180.10">
    <property type="entry name" value="2,3-Dihydroxybiphenyl 1,2-Dioxygenase, domain 1"/>
    <property type="match status" value="2"/>
</dbReference>
<evidence type="ECO:0000259" key="1">
    <source>
        <dbReference type="PROSITE" id="PS51819"/>
    </source>
</evidence>
<feature type="domain" description="VOC" evidence="1">
    <location>
        <begin position="5"/>
        <end position="130"/>
    </location>
</feature>
<proteinExistence type="predicted"/>
<dbReference type="InterPro" id="IPR037523">
    <property type="entry name" value="VOC_core"/>
</dbReference>
<dbReference type="PANTHER" id="PTHR36110:SF4">
    <property type="entry name" value="RING-CLEAVING DIOXYGENASE MHQA-RELATED"/>
    <property type="match status" value="1"/>
</dbReference>
<dbReference type="SUPFAM" id="SSF54593">
    <property type="entry name" value="Glyoxalase/Bleomycin resistance protein/Dihydroxybiphenyl dioxygenase"/>
    <property type="match status" value="1"/>
</dbReference>
<feature type="domain" description="VOC" evidence="1">
    <location>
        <begin position="155"/>
        <end position="282"/>
    </location>
</feature>
<keyword evidence="3" id="KW-1185">Reference proteome</keyword>
<dbReference type="Proteomes" id="UP001597519">
    <property type="component" value="Unassembled WGS sequence"/>
</dbReference>
<evidence type="ECO:0000313" key="2">
    <source>
        <dbReference type="EMBL" id="MFD2831196.1"/>
    </source>
</evidence>
<reference evidence="3" key="1">
    <citation type="journal article" date="2019" name="Int. J. Syst. Evol. Microbiol.">
        <title>The Global Catalogue of Microorganisms (GCM) 10K type strain sequencing project: providing services to taxonomists for standard genome sequencing and annotation.</title>
        <authorList>
            <consortium name="The Broad Institute Genomics Platform"/>
            <consortium name="The Broad Institute Genome Sequencing Center for Infectious Disease"/>
            <person name="Wu L."/>
            <person name="Ma J."/>
        </authorList>
    </citation>
    <scope>NUCLEOTIDE SEQUENCE [LARGE SCALE GENOMIC DNA]</scope>
    <source>
        <strain evidence="3">KCTC 33575</strain>
    </source>
</reference>
<name>A0ABW5WWL4_9STAP</name>
<protein>
    <submittedName>
        <fullName evidence="2">VOC family protein</fullName>
    </submittedName>
</protein>
<dbReference type="PANTHER" id="PTHR36110">
    <property type="entry name" value="RING-CLEAVING DIOXYGENASE MHQE-RELATED"/>
    <property type="match status" value="1"/>
</dbReference>
<dbReference type="RefSeq" id="WP_377775395.1">
    <property type="nucleotide sequence ID" value="NZ_JBHUOQ010000004.1"/>
</dbReference>
<dbReference type="InterPro" id="IPR052537">
    <property type="entry name" value="Extradiol_RC_dioxygenase"/>
</dbReference>
<gene>
    <name evidence="2" type="ORF">ACFSX4_12040</name>
</gene>
<evidence type="ECO:0000313" key="3">
    <source>
        <dbReference type="Proteomes" id="UP001597519"/>
    </source>
</evidence>
<organism evidence="2 3">
    <name type="scientific">Corticicoccus populi</name>
    <dbReference type="NCBI Taxonomy" id="1812821"/>
    <lineage>
        <taxon>Bacteria</taxon>
        <taxon>Bacillati</taxon>
        <taxon>Bacillota</taxon>
        <taxon>Bacilli</taxon>
        <taxon>Bacillales</taxon>
        <taxon>Staphylococcaceae</taxon>
        <taxon>Corticicoccus</taxon>
    </lineage>
</organism>
<dbReference type="PROSITE" id="PS51819">
    <property type="entry name" value="VOC"/>
    <property type="match status" value="2"/>
</dbReference>
<accession>A0ABW5WWL4</accession>